<organism evidence="3 4">
    <name type="scientific">Candidatus Portnoybacteria bacterium CG11_big_fil_rev_8_21_14_0_20_44_10</name>
    <dbReference type="NCBI Taxonomy" id="1974818"/>
    <lineage>
        <taxon>Bacteria</taxon>
        <taxon>Candidatus Portnoyibacteriota</taxon>
    </lineage>
</organism>
<keyword evidence="2" id="KW-0812">Transmembrane</keyword>
<keyword evidence="2" id="KW-0472">Membrane</keyword>
<dbReference type="Gene3D" id="3.40.30.10">
    <property type="entry name" value="Glutaredoxin"/>
    <property type="match status" value="1"/>
</dbReference>
<reference evidence="3 4" key="1">
    <citation type="submission" date="2017-09" db="EMBL/GenBank/DDBJ databases">
        <title>Depth-based differentiation of microbial function through sediment-hosted aquifers and enrichment of novel symbionts in the deep terrestrial subsurface.</title>
        <authorList>
            <person name="Probst A.J."/>
            <person name="Ladd B."/>
            <person name="Jarett J.K."/>
            <person name="Geller-Mcgrath D.E."/>
            <person name="Sieber C.M."/>
            <person name="Emerson J.B."/>
            <person name="Anantharaman K."/>
            <person name="Thomas B.C."/>
            <person name="Malmstrom R."/>
            <person name="Stieglmeier M."/>
            <person name="Klingl A."/>
            <person name="Woyke T."/>
            <person name="Ryan C.M."/>
            <person name="Banfield J.F."/>
        </authorList>
    </citation>
    <scope>NUCLEOTIDE SEQUENCE [LARGE SCALE GENOMIC DNA]</scope>
    <source>
        <strain evidence="3">CG11_big_fil_rev_8_21_14_0_20_44_10</strain>
    </source>
</reference>
<keyword evidence="2" id="KW-1133">Transmembrane helix</keyword>
<feature type="transmembrane region" description="Helical" evidence="2">
    <location>
        <begin position="7"/>
        <end position="29"/>
    </location>
</feature>
<dbReference type="AlphaFoldDB" id="A0A2H0KQB5"/>
<name>A0A2H0KQB5_9BACT</name>
<evidence type="ECO:0000313" key="3">
    <source>
        <dbReference type="EMBL" id="PIQ74336.1"/>
    </source>
</evidence>
<dbReference type="EMBL" id="PCVN01000068">
    <property type="protein sequence ID" value="PIQ74336.1"/>
    <property type="molecule type" value="Genomic_DNA"/>
</dbReference>
<gene>
    <name evidence="3" type="ORF">COV85_02690</name>
</gene>
<proteinExistence type="predicted"/>
<protein>
    <recommendedName>
        <fullName evidence="5">Thioredoxin-like fold domain-containing protein</fullName>
    </recommendedName>
</protein>
<comment type="caution">
    <text evidence="3">The sequence shown here is derived from an EMBL/GenBank/DDBJ whole genome shotgun (WGS) entry which is preliminary data.</text>
</comment>
<feature type="region of interest" description="Disordered" evidence="1">
    <location>
        <begin position="299"/>
        <end position="325"/>
    </location>
</feature>
<accession>A0A2H0KQB5</accession>
<dbReference type="Proteomes" id="UP000231550">
    <property type="component" value="Unassembled WGS sequence"/>
</dbReference>
<evidence type="ECO:0000313" key="4">
    <source>
        <dbReference type="Proteomes" id="UP000231550"/>
    </source>
</evidence>
<dbReference type="InterPro" id="IPR036249">
    <property type="entry name" value="Thioredoxin-like_sf"/>
</dbReference>
<dbReference type="SUPFAM" id="SSF52833">
    <property type="entry name" value="Thioredoxin-like"/>
    <property type="match status" value="1"/>
</dbReference>
<evidence type="ECO:0000256" key="2">
    <source>
        <dbReference type="SAM" id="Phobius"/>
    </source>
</evidence>
<evidence type="ECO:0000256" key="1">
    <source>
        <dbReference type="SAM" id="MobiDB-lite"/>
    </source>
</evidence>
<evidence type="ECO:0008006" key="5">
    <source>
        <dbReference type="Google" id="ProtNLM"/>
    </source>
</evidence>
<sequence length="325" mass="35338">MSKYQKYFKFIFPAFVVLAAAGFGVYGYFSVFAKNRLQDKEVVKVKAEKFIEDNLVTPGMQVSIKDMVEESGLYKITVGVGDQEITSYVSKDGKNFFPQVLNMDGDVTQDQAAEQENQTVGTADVPEVDLFVMSYCPYGLQAEKGILPVVDLLGSKIKFNLKFVDYAMHGEKEIDENVRQYCIEQQGAVKLNGYLKCFVGQGDSAVCLKSVKIDGEALGSCIAATDAQFKIKEKLKDQNSWVGGQYPPFDIFKDDNVKYGVQGSPALVINGTTVSSERDPQSMLTAICFGFAMPPSECDQKLSSDAPSPGFGAGTGSDGNASCGN</sequence>